<dbReference type="PANTHER" id="PTHR32387:SF0">
    <property type="entry name" value="PROTEIN NO VEIN"/>
    <property type="match status" value="1"/>
</dbReference>
<feature type="region of interest" description="Disordered" evidence="1">
    <location>
        <begin position="2411"/>
        <end position="2492"/>
    </location>
</feature>
<dbReference type="Proteomes" id="UP000663881">
    <property type="component" value="Unassembled WGS sequence"/>
</dbReference>
<dbReference type="EMBL" id="CAJOAY010000393">
    <property type="protein sequence ID" value="CAF3653392.1"/>
    <property type="molecule type" value="Genomic_DNA"/>
</dbReference>
<comment type="caution">
    <text evidence="3">The sequence shown here is derived from an EMBL/GenBank/DDBJ whole genome shotgun (WGS) entry which is preliminary data.</text>
</comment>
<dbReference type="InterPro" id="IPR036890">
    <property type="entry name" value="HATPase_C_sf"/>
</dbReference>
<dbReference type="NCBIfam" id="NF047352">
    <property type="entry name" value="P_loop_sacsin"/>
    <property type="match status" value="1"/>
</dbReference>
<feature type="compositionally biased region" description="Basic and acidic residues" evidence="1">
    <location>
        <begin position="2426"/>
        <end position="2437"/>
    </location>
</feature>
<sequence length="2702" mass="315174">MSGTNPNNKPPSRSQRRKQNQNQRTAMTIATNVETASGEPLFALSEDFPSLHEATSNRTVIPTSSLHQKQPMIISNIHDQQSMARQSSEHSRIDYSIKPLKPSNPLLSQTTIIKNSNTNENSPTTVNTQTWTNQLYATSEQQPPMTITSRLTQAFAMKPAITNKDDNPSQPIVRDLTRHENEINKKISEIILTIHESKEFVSRERVQRELFDFYHVKSWSELKVHASRFNPLINLTDRQKDVNFYMNVFEQIFNLCTLHDLDVLLARFLKVEKYEDLRLGPLEKNPDVQRVFAYNPTKSNQPILPLTTGQVINRFIEFQKGYRRQRSIPFDEFLDQLVEIYELQSREELGIFCKSFPFLVQVIGSVRREQDWHSQQVREQFQREFIEDLRTRLNEFKEKMQDEMEFSSFNKKKTPTAVFNYLTSIVENYLDFIPQQTTLYATLVQFRENELLRCLLNISIYLGTIEKPEVFIAELKKLLNYQEKIPLTQTTMPMQSRSILNEIFSKKDRKKMQAMIQQQQLSSTSQPSQISSDDLNLTTNTPVHTSFASSLLSSHQSKSKPPVTLKQLCSDIYSLLIHYDNILTIKQLLRIEGRLCTQHAVNHFSVFNYDENDDDNDNPSNLLSFLDKYRQQIDPHGELSVYEQISSTDDRQELYSFIQQLNIINNNEIDDNNQQHIVSIHGHINSDYIHLSTEKLSAIEKAIKHKFHGSIHFYRGNQMIKKAKQQHRKNDYSIIRFEESLLDINGLNRLDICPTSLNIDENQLCQLILHCPLMTDLHIWLQWLYFFQPKYGTLKSFIIKHENEFKGLRLLETSTRELFRLPNHTTLDIFERELHAIHIRSAVGHLCALIIQEGLITRFSFNVYRTSMDTWFRHLRSLATLQNDQINPMQCILDFLLYLPVLIGQSRVIEELILGPLDDVFGNDQENTINARTRIWNIATKEQRLKLELWGHIVNIMEWKNENKWLGQEDFEEQSIIKSEIKLLQNDNIDNPVTSLITPMEPPIVSSSKISTMISNTPTENDENDPIRAAYDHIESIRHGFGVDSGLDTNGQSIVNNLQGMIERSLEKLSNDLYSDQGHFVLELIQNADDNQYLSNYLPTLRFILSSERILVCNNEIGFQPNNISAICNVGASTKGKHKQGYAGHKGIGFKSVFMISHRPEIHSRNYHLRFDTVNGTKQIGYIRPIWLDEYEEILPNSDEWTTCIRLPIKQETRRDRLQRNFDDIQARLLLFLNRLRQIEIINQSNLSSRVFTRIDHAQGQIIELQEKTNNESIINNFWLVIKKVIEVPMNIKEKLRDVKGDVDSTTIAVAYSLSGIQESSNQLPATQPLFAYLPLRSYGFRFILQADFEIPATRQEIRRDNLWNEWLKSEMTCLLSLAYLQFKNLPDLLTSSSIHTQINNSLTPIQTIKYFLKLIPSRNELDPYFNSFVDESIKLLTGIIQLPILRQNENDEMIIDWVLPSKCVIVRDPFIRKILSQDLLASHFNSYYVHEQLVLECDEQILLKLGCRQLDFSDITRLIEISYKQNEQERPKTISSIEQIAQWLVCLDYSLQQKREQIDFDHDEQEEKETIIKLKQMKILPLKQQSYLVSVNEFDKHAISFPLDKSVRYSKHLKLVLSDIPTLDEQLLNFIEDKYPRRYDSIKHLLKNLGISDLRNIHEIYRQHISPVILDPARWSLKSESVLMAYLMCIYEYIYLPNRGISENELKILQNNMIIKTRDNKFVSLGSPDVVVHLTAKYGCRRSLEFLKLSNHQFIFISDDYYNEYHTELFRADNDLHSFVSFLKELNLSDFLQINLQEKRFINVAQLVDTEWAYLIPQLSESIYEPFLIKDCSCKEFDKLVSLPNENQTENIELCIRLLQYLHDQHRLISTYYSASVYLVRTSKYNQSTPEQGIESSFCFSLRRHAWIPVIGNKLYKPNEVYLLSSDNQTSVFQQYLPHLDESKVSLNNKDFIFNILGIKSQVTHQTIFELLMKWSCDLDSETLWNLVNGINTSDIIPCTLPNTFRQSCVDTIENFCQIYQFLASNNEIRMLINRFRLWPLIFIPRGEKIGDFLLPHQTFWNDPISILSSQNTIADFNGRIPIRPYYDNPLLQSFFLDILHVESQPTIDDYIPLLSTIQDIDKIWQIIEIITKLTVEQNKHKEVREKCSNIAFIPCINNQQKFMKYTDHLFYPHDTDIADLFVDTLSIIKLPSFNISIEFKENFCLLFNIENLDKVIQTKIDVDNEQPSINLSDFYSQSIVLIQDFLLNYSMISADRSDYLSSKFARMKFLCVDRIQLSYCYGSNIVKTVPNLYSVDTYIDQELCKFYILKKYETSEMRYIDAMTEFIVKNEGERLKLSRYIKKLLQIYQNNAEQGLKQLRENLKQNYEPKWMIPEVIKEKVSLLPPAKQEEAAAAEEIVREKPVITSEKIEQLANEPSRRPKPRPKEVTKEEDANRLTSFPLKAGSIESNDLSSQKSSSKPPIVSKVDESTEQTHVNDETLQVSKDHEQENNEHVITKNRSKTHIDEETKPVQDHAVRSRAPMVFSEPVSLPPANFEHITVSNLTDLQLFTSTIDDSSTHISTFPVGTEADRITGRQGEEFVFQYLKWKYPSNTIEWINENNESGSPYDIRMIVKSENDRIEHIEVKTTRSHDQNTFPVSIGEVEYLLQHPSNYFIYRVYYADNKDSSTIIVINRIKDNLQLKRLKLSMTIATKSSDLKQ</sequence>
<dbReference type="Pfam" id="PF13020">
    <property type="entry name" value="NOV_C"/>
    <property type="match status" value="1"/>
</dbReference>
<evidence type="ECO:0000313" key="3">
    <source>
        <dbReference type="EMBL" id="CAF3653392.1"/>
    </source>
</evidence>
<dbReference type="PANTHER" id="PTHR32387">
    <property type="entry name" value="WU:FJ29H11"/>
    <property type="match status" value="1"/>
</dbReference>
<accession>A0A818R8D8</accession>
<feature type="domain" description="Protein NO VEIN C-terminal" evidence="2">
    <location>
        <begin position="2580"/>
        <end position="2668"/>
    </location>
</feature>
<organism evidence="3 4">
    <name type="scientific">Adineta steineri</name>
    <dbReference type="NCBI Taxonomy" id="433720"/>
    <lineage>
        <taxon>Eukaryota</taxon>
        <taxon>Metazoa</taxon>
        <taxon>Spiralia</taxon>
        <taxon>Gnathifera</taxon>
        <taxon>Rotifera</taxon>
        <taxon>Eurotatoria</taxon>
        <taxon>Bdelloidea</taxon>
        <taxon>Adinetida</taxon>
        <taxon>Adinetidae</taxon>
        <taxon>Adineta</taxon>
    </lineage>
</organism>
<dbReference type="SUPFAM" id="SSF55874">
    <property type="entry name" value="ATPase domain of HSP90 chaperone/DNA topoisomerase II/histidine kinase"/>
    <property type="match status" value="1"/>
</dbReference>
<dbReference type="Gene3D" id="3.30.565.10">
    <property type="entry name" value="Histidine kinase-like ATPase, C-terminal domain"/>
    <property type="match status" value="1"/>
</dbReference>
<dbReference type="InterPro" id="IPR024975">
    <property type="entry name" value="NOV_C"/>
</dbReference>
<dbReference type="InterPro" id="IPR052957">
    <property type="entry name" value="Auxin_embryo_med"/>
</dbReference>
<name>A0A818R8D8_9BILA</name>
<evidence type="ECO:0000256" key="1">
    <source>
        <dbReference type="SAM" id="MobiDB-lite"/>
    </source>
</evidence>
<feature type="compositionally biased region" description="Polar residues" evidence="1">
    <location>
        <begin position="1"/>
        <end position="11"/>
    </location>
</feature>
<reference evidence="3" key="1">
    <citation type="submission" date="2021-02" db="EMBL/GenBank/DDBJ databases">
        <authorList>
            <person name="Nowell W R."/>
        </authorList>
    </citation>
    <scope>NUCLEOTIDE SEQUENCE</scope>
</reference>
<proteinExistence type="predicted"/>
<evidence type="ECO:0000259" key="2">
    <source>
        <dbReference type="Pfam" id="PF13020"/>
    </source>
</evidence>
<feature type="compositionally biased region" description="Low complexity" evidence="1">
    <location>
        <begin position="2455"/>
        <end position="2467"/>
    </location>
</feature>
<protein>
    <recommendedName>
        <fullName evidence="2">Protein NO VEIN C-terminal domain-containing protein</fullName>
    </recommendedName>
</protein>
<gene>
    <name evidence="3" type="ORF">OKA104_LOCUS9332</name>
</gene>
<feature type="region of interest" description="Disordered" evidence="1">
    <location>
        <begin position="1"/>
        <end position="24"/>
    </location>
</feature>
<evidence type="ECO:0000313" key="4">
    <source>
        <dbReference type="Proteomes" id="UP000663881"/>
    </source>
</evidence>